<evidence type="ECO:0000313" key="3">
    <source>
        <dbReference type="EMBL" id="CAD9077601.1"/>
    </source>
</evidence>
<feature type="compositionally biased region" description="Polar residues" evidence="2">
    <location>
        <begin position="709"/>
        <end position="721"/>
    </location>
</feature>
<feature type="compositionally biased region" description="Low complexity" evidence="2">
    <location>
        <begin position="1"/>
        <end position="18"/>
    </location>
</feature>
<keyword evidence="1" id="KW-0175">Coiled coil</keyword>
<feature type="compositionally biased region" description="Polar residues" evidence="2">
    <location>
        <begin position="53"/>
        <end position="64"/>
    </location>
</feature>
<sequence>METVSESQLSEQEQQMSEKMGSEAHDVFKQQDMEQESQNKTSEEPVLDEEQNNEPPQNSPLSTPNPHTSNHSSTLNSNGSNQVLTSAHLTISIKNLASFKTLNPLKQKLRESQATLEHGHLSPRTSHTLNRLGFQPDDLLKLSREQKKDFIIERRAVDLMMGRPKQDNGQPEASSFTSASLMHADGDAHDDNLAHHPAQKALRSFHELKNKKIKQLLNWIQSEHERLQWIQQSLDSWENKSQGSVSLAEQNAAAAAHHNQKWKESTEKQRDELRKQQQEILERLEKHQQALQEANKRRQHRLKEKSTFVKSKREFSEKVLRERQKQIRQQKEQKRKEKEQNEYIRQLNVQNTLQDEKEKRGALLRRHMDTIERNLEKHEKIQEEREIYALVKKHQYDTKLDQLEHQKLLEQRRTDQIRMEKERKRQEAKQKAEEILAELQESALKKYDEFEDKRQQTRLKREKRMEVDREKMVLAEEKRQENIARAERIFQFKRSTYEQKVDDLAKKMEQWEQLKSDTLSDVHYNQEFVDQKVEEITNVVQDMVSKGDWDLDRLRILMNDLKTTRKATTMRRTRVISASDPNPLTETAVPRYMQWVSKQQEEKKEKQAALKRMRSKTPTYGVRRLSHHPSSMDPLLGGMAAPPPRKSKTPTISRRPASAHSVGSLRKSRDVQQPQEKIPRANQSSVQLSRKRPSLVSSSATIVRGSLKGRTSSSGAAQQQPRKFLRPRTPSSTTTSGSGSSSVTIRPKSASAVRRPSSASTSASRARRAPGRDTNLGGVAKKSITPHQRRPQSAGRTQRSGVRASQNLPNQRDDPIPTLRGGRASKTETATTIVDSAVKQQNSNLPNDMDDDEPSSLMKPRVVIRHLTLDEASKIVGTVHKEREE</sequence>
<feature type="compositionally biased region" description="Basic and acidic residues" evidence="2">
    <location>
        <begin position="20"/>
        <end position="32"/>
    </location>
</feature>
<evidence type="ECO:0000256" key="1">
    <source>
        <dbReference type="SAM" id="Coils"/>
    </source>
</evidence>
<feature type="compositionally biased region" description="Basic and acidic residues" evidence="2">
    <location>
        <begin position="599"/>
        <end position="608"/>
    </location>
</feature>
<evidence type="ECO:0000256" key="2">
    <source>
        <dbReference type="SAM" id="MobiDB-lite"/>
    </source>
</evidence>
<gene>
    <name evidence="3" type="ORF">PCOS0759_LOCUS833</name>
</gene>
<feature type="coiled-coil region" evidence="1">
    <location>
        <begin position="414"/>
        <end position="449"/>
    </location>
</feature>
<feature type="compositionally biased region" description="Polar residues" evidence="2">
    <location>
        <begin position="671"/>
        <end position="688"/>
    </location>
</feature>
<feature type="region of interest" description="Disordered" evidence="2">
    <location>
        <begin position="289"/>
        <end position="308"/>
    </location>
</feature>
<organism evidence="3">
    <name type="scientific">Percolomonas cosmopolitus</name>
    <dbReference type="NCBI Taxonomy" id="63605"/>
    <lineage>
        <taxon>Eukaryota</taxon>
        <taxon>Discoba</taxon>
        <taxon>Heterolobosea</taxon>
        <taxon>Tetramitia</taxon>
        <taxon>Eutetramitia</taxon>
        <taxon>Percolomonadidae</taxon>
        <taxon>Percolomonas</taxon>
    </lineage>
</organism>
<feature type="region of interest" description="Disordered" evidence="2">
    <location>
        <begin position="598"/>
        <end position="856"/>
    </location>
</feature>
<feature type="region of interest" description="Disordered" evidence="2">
    <location>
        <begin position="1"/>
        <end position="80"/>
    </location>
</feature>
<accession>A0A7S1PF92</accession>
<feature type="compositionally biased region" description="Polar residues" evidence="2">
    <location>
        <begin position="794"/>
        <end position="810"/>
    </location>
</feature>
<feature type="region of interest" description="Disordered" evidence="2">
    <location>
        <begin position="241"/>
        <end position="275"/>
    </location>
</feature>
<reference evidence="3" key="1">
    <citation type="submission" date="2021-01" db="EMBL/GenBank/DDBJ databases">
        <authorList>
            <person name="Corre E."/>
            <person name="Pelletier E."/>
            <person name="Niang G."/>
            <person name="Scheremetjew M."/>
            <person name="Finn R."/>
            <person name="Kale V."/>
            <person name="Holt S."/>
            <person name="Cochrane G."/>
            <person name="Meng A."/>
            <person name="Brown T."/>
            <person name="Cohen L."/>
        </authorList>
    </citation>
    <scope>NUCLEOTIDE SEQUENCE</scope>
    <source>
        <strain evidence="3">WS</strain>
    </source>
</reference>
<feature type="compositionally biased region" description="Low complexity" evidence="2">
    <location>
        <begin position="727"/>
        <end position="764"/>
    </location>
</feature>
<feature type="compositionally biased region" description="Polar residues" evidence="2">
    <location>
        <begin position="827"/>
        <end position="846"/>
    </location>
</feature>
<feature type="region of interest" description="Disordered" evidence="2">
    <location>
        <begin position="320"/>
        <end position="339"/>
    </location>
</feature>
<feature type="compositionally biased region" description="Basic and acidic residues" evidence="2">
    <location>
        <begin position="261"/>
        <end position="275"/>
    </location>
</feature>
<protein>
    <submittedName>
        <fullName evidence="3">Uncharacterized protein</fullName>
    </submittedName>
</protein>
<name>A0A7S1PF92_9EUKA</name>
<proteinExistence type="predicted"/>
<dbReference type="EMBL" id="HBGD01001049">
    <property type="protein sequence ID" value="CAD9077601.1"/>
    <property type="molecule type" value="Transcribed_RNA"/>
</dbReference>
<feature type="compositionally biased region" description="Low complexity" evidence="2">
    <location>
        <begin position="65"/>
        <end position="80"/>
    </location>
</feature>
<dbReference type="AlphaFoldDB" id="A0A7S1PF92"/>